<organism evidence="2 3">
    <name type="scientific">Anaerovorax odorimutans</name>
    <dbReference type="NCBI Taxonomy" id="109327"/>
    <lineage>
        <taxon>Bacteria</taxon>
        <taxon>Bacillati</taxon>
        <taxon>Bacillota</taxon>
        <taxon>Clostridia</taxon>
        <taxon>Peptostreptococcales</taxon>
        <taxon>Anaerovoracaceae</taxon>
        <taxon>Anaerovorax</taxon>
    </lineage>
</organism>
<evidence type="ECO:0000313" key="2">
    <source>
        <dbReference type="EMBL" id="MCQ4637553.1"/>
    </source>
</evidence>
<proteinExistence type="predicted"/>
<keyword evidence="1" id="KW-0812">Transmembrane</keyword>
<protein>
    <submittedName>
        <fullName evidence="2">Uncharacterized protein</fullName>
    </submittedName>
</protein>
<dbReference type="EMBL" id="JANFXK010000014">
    <property type="protein sequence ID" value="MCQ4637553.1"/>
    <property type="molecule type" value="Genomic_DNA"/>
</dbReference>
<name>A0ABT1RQV4_9FIRM</name>
<gene>
    <name evidence="2" type="ORF">NE619_12520</name>
</gene>
<keyword evidence="3" id="KW-1185">Reference proteome</keyword>
<evidence type="ECO:0000313" key="3">
    <source>
        <dbReference type="Proteomes" id="UP001524502"/>
    </source>
</evidence>
<keyword evidence="1" id="KW-0472">Membrane</keyword>
<reference evidence="2 3" key="1">
    <citation type="submission" date="2022-06" db="EMBL/GenBank/DDBJ databases">
        <title>Isolation of gut microbiota from human fecal samples.</title>
        <authorList>
            <person name="Pamer E.G."/>
            <person name="Barat B."/>
            <person name="Waligurski E."/>
            <person name="Medina S."/>
            <person name="Paddock L."/>
            <person name="Mostad J."/>
        </authorList>
    </citation>
    <scope>NUCLEOTIDE SEQUENCE [LARGE SCALE GENOMIC DNA]</scope>
    <source>
        <strain evidence="2 3">SL.3.17</strain>
    </source>
</reference>
<dbReference type="Proteomes" id="UP001524502">
    <property type="component" value="Unassembled WGS sequence"/>
</dbReference>
<accession>A0ABT1RQV4</accession>
<comment type="caution">
    <text evidence="2">The sequence shown here is derived from an EMBL/GenBank/DDBJ whole genome shotgun (WGS) entry which is preliminary data.</text>
</comment>
<evidence type="ECO:0000256" key="1">
    <source>
        <dbReference type="SAM" id="Phobius"/>
    </source>
</evidence>
<feature type="transmembrane region" description="Helical" evidence="1">
    <location>
        <begin position="6"/>
        <end position="32"/>
    </location>
</feature>
<dbReference type="RefSeq" id="WP_256132740.1">
    <property type="nucleotide sequence ID" value="NZ_JANFXK010000014.1"/>
</dbReference>
<sequence>MNLYEIFVSVAVGMITGMLSGWLSGFMVMNHYRKIDDETQRRQLHIKYLEATTMHVSKVLNEIDLLIHRDGPLDYENALREIGVFQIPSGKLDEKDDSAAIIQEKTALMDKIEKGIKNETLDLRQAAMELIKLSAKLIVAMENYRREKL</sequence>
<keyword evidence="1" id="KW-1133">Transmembrane helix</keyword>